<sequence>MAELDHLVVAAKRLDDAVAHVEALPGMTMHPGGVHPMMATHNAVLGTGAECYLEAIAPQPGETAPRPRWFALDRAPTAPRLVHWVARIRGLREKRALLPPENGPVIEGRRGAMRWLICVPEDGSLPFDGCFPTFIDWDTEGEIPTRRMPESAMRLSRLEIRHPEAARLQALLAPLIQDARLDFVTDALPSLAATYDGPEGPVVLR</sequence>
<gene>
    <name evidence="2" type="ORF">GR170_01800</name>
</gene>
<dbReference type="AlphaFoldDB" id="A0A6L7FWR2"/>
<dbReference type="InterPro" id="IPR025870">
    <property type="entry name" value="Glyoxalase-like_dom"/>
</dbReference>
<feature type="domain" description="Glyoxalase-like" evidence="1">
    <location>
        <begin position="4"/>
        <end position="175"/>
    </location>
</feature>
<dbReference type="Pfam" id="PF13468">
    <property type="entry name" value="Glyoxalase_3"/>
    <property type="match status" value="1"/>
</dbReference>
<dbReference type="Proteomes" id="UP000477911">
    <property type="component" value="Unassembled WGS sequence"/>
</dbReference>
<keyword evidence="3" id="KW-1185">Reference proteome</keyword>
<evidence type="ECO:0000313" key="3">
    <source>
        <dbReference type="Proteomes" id="UP000477911"/>
    </source>
</evidence>
<dbReference type="InterPro" id="IPR029068">
    <property type="entry name" value="Glyas_Bleomycin-R_OHBP_Dase"/>
</dbReference>
<organism evidence="2 3">
    <name type="scientific">Pseudooceanicola albus</name>
    <dbReference type="NCBI Taxonomy" id="2692189"/>
    <lineage>
        <taxon>Bacteria</taxon>
        <taxon>Pseudomonadati</taxon>
        <taxon>Pseudomonadota</taxon>
        <taxon>Alphaproteobacteria</taxon>
        <taxon>Rhodobacterales</taxon>
        <taxon>Paracoccaceae</taxon>
        <taxon>Pseudooceanicola</taxon>
    </lineage>
</organism>
<evidence type="ECO:0000313" key="2">
    <source>
        <dbReference type="EMBL" id="MXN16554.1"/>
    </source>
</evidence>
<name>A0A6L7FWR2_9RHOB</name>
<evidence type="ECO:0000259" key="1">
    <source>
        <dbReference type="Pfam" id="PF13468"/>
    </source>
</evidence>
<protein>
    <submittedName>
        <fullName evidence="2">VOC family protein</fullName>
    </submittedName>
</protein>
<dbReference type="Gene3D" id="3.10.180.10">
    <property type="entry name" value="2,3-Dihydroxybiphenyl 1,2-Dioxygenase, domain 1"/>
    <property type="match status" value="1"/>
</dbReference>
<proteinExistence type="predicted"/>
<reference evidence="2 3" key="1">
    <citation type="submission" date="2019-12" db="EMBL/GenBank/DDBJ databases">
        <authorList>
            <person name="Li M."/>
        </authorList>
    </citation>
    <scope>NUCLEOTIDE SEQUENCE [LARGE SCALE GENOMIC DNA]</scope>
    <source>
        <strain evidence="2 3">GBMRC 2024</strain>
    </source>
</reference>
<dbReference type="EMBL" id="WUMU01000001">
    <property type="protein sequence ID" value="MXN16554.1"/>
    <property type="molecule type" value="Genomic_DNA"/>
</dbReference>
<comment type="caution">
    <text evidence="2">The sequence shown here is derived from an EMBL/GenBank/DDBJ whole genome shotgun (WGS) entry which is preliminary data.</text>
</comment>
<accession>A0A6L7FWR2</accession>